<dbReference type="EMBL" id="CP096205">
    <property type="protein sequence ID" value="UPQ79071.1"/>
    <property type="molecule type" value="Genomic_DNA"/>
</dbReference>
<name>A0ABY4KE39_9FLAO</name>
<evidence type="ECO:0000313" key="2">
    <source>
        <dbReference type="EMBL" id="UPQ79071.1"/>
    </source>
</evidence>
<dbReference type="PANTHER" id="PTHR31299:SF0">
    <property type="entry name" value="ESTERASE, PUTATIVE (AFU_ORTHOLOGUE AFUA_1G05850)-RELATED"/>
    <property type="match status" value="1"/>
</dbReference>
<protein>
    <submittedName>
        <fullName evidence="2">Erythromycin esterase family protein</fullName>
    </submittedName>
</protein>
<feature type="chain" id="PRO_5047233253" evidence="1">
    <location>
        <begin position="19"/>
        <end position="727"/>
    </location>
</feature>
<dbReference type="PANTHER" id="PTHR31299">
    <property type="entry name" value="ESTERASE, PUTATIVE (AFU_ORTHOLOGUE AFUA_1G05850)-RELATED"/>
    <property type="match status" value="1"/>
</dbReference>
<feature type="signal peptide" evidence="1">
    <location>
        <begin position="1"/>
        <end position="18"/>
    </location>
</feature>
<reference evidence="2" key="1">
    <citation type="submission" date="2022-04" db="EMBL/GenBank/DDBJ databases">
        <title>Consumption of N2O by Flavobacterium azooxidireducens sp. nov. isolated from Decomposing Leaf Litter of Phragmites australis (Cav.).</title>
        <authorList>
            <person name="Behrendt U."/>
            <person name="Spanner T."/>
            <person name="Augustin J."/>
            <person name="Horn M.A."/>
            <person name="Kolb S."/>
            <person name="Ulrich A."/>
        </authorList>
    </citation>
    <scope>NUCLEOTIDE SEQUENCE</scope>
    <source>
        <strain evidence="2">IGB 4-14</strain>
    </source>
</reference>
<keyword evidence="3" id="KW-1185">Reference proteome</keyword>
<evidence type="ECO:0000313" key="3">
    <source>
        <dbReference type="Proteomes" id="UP000830583"/>
    </source>
</evidence>
<dbReference type="Gene3D" id="3.40.1660.10">
    <property type="entry name" value="EreA-like (biosynthetic domain)"/>
    <property type="match status" value="2"/>
</dbReference>
<sequence>MNKIIYILFSFLSLIVSAQSFNPKAIVLSEDINETELSFLKEELKNAQIVLLGEDSHFHGNVFELKTKVVNYLFQEMGFKTIAFESGIYDVWRAQSAINEGKDVQEAFTKSLFSIWAKRNEFQSFIQFYSQNKADLKLFGFDNQISGKYGEEDLVTDLYAYCKKNNFKFKLKQDDFSLLIESMNVSGIFDEEDISYALYQSSLKELLKLISSKPENEEHFYWFQIINGLLALGEERFSSLDNLHSFYVDSKDNIRDKQMADNVLAYLKKHPNEKIIIWAANSHLINDMSSVKNQILQKFVPMGTYLKKELKEKVYSLATITASDSIFIQNKWEKTPIENNSFEDFLKNKNNHNLFISSSQPEMKKVISNRFFSPITFVESRLDLLHDGYIYLNKVKQSTIILPSDDVLKAFLDEEESGKMTNFSNENSTQTQKDTSTIALAEVIVYNKRTPYQIIRKTIDNLEKNYPTTPIFSKMYSNITTDIDNKTSLDIDFVLDQYEKSYFNYERSVKNLKHVRWNTKTTYEPQNIREFYGLTNNNPIKNAAFLNKRKFVKFDFILEEVKEYNKSEVYIIRFSTSRNHSTFTKRTYLSNYSGLIYINKEDYAIVKIIENWEITDFPEQHREGLNLNGKMSEYNSKDYIKETIITDFRMSNDKYFISSSSITILGKINNLQGSSLDFNTAITSLWNDFETVNPSKINFKEEQHLFQSVKYDEQFWSNYVFPNRIND</sequence>
<gene>
    <name evidence="2" type="ORF">M0M57_15800</name>
</gene>
<dbReference type="Pfam" id="PF05139">
    <property type="entry name" value="Erythro_esteras"/>
    <property type="match status" value="1"/>
</dbReference>
<dbReference type="SUPFAM" id="SSF159501">
    <property type="entry name" value="EreA/ChaN-like"/>
    <property type="match status" value="1"/>
</dbReference>
<accession>A0ABY4KE39</accession>
<dbReference type="InterPro" id="IPR052036">
    <property type="entry name" value="Hydrolase/PRTase-associated"/>
</dbReference>
<evidence type="ECO:0000256" key="1">
    <source>
        <dbReference type="SAM" id="SignalP"/>
    </source>
</evidence>
<dbReference type="Proteomes" id="UP000830583">
    <property type="component" value="Chromosome"/>
</dbReference>
<dbReference type="RefSeq" id="WP_248434067.1">
    <property type="nucleotide sequence ID" value="NZ_CP096205.1"/>
</dbReference>
<keyword evidence="1" id="KW-0732">Signal</keyword>
<proteinExistence type="predicted"/>
<organism evidence="2 3">
    <name type="scientific">Flavobacterium azooxidireducens</name>
    <dbReference type="NCBI Taxonomy" id="1871076"/>
    <lineage>
        <taxon>Bacteria</taxon>
        <taxon>Pseudomonadati</taxon>
        <taxon>Bacteroidota</taxon>
        <taxon>Flavobacteriia</taxon>
        <taxon>Flavobacteriales</taxon>
        <taxon>Flavobacteriaceae</taxon>
        <taxon>Flavobacterium</taxon>
    </lineage>
</organism>
<dbReference type="CDD" id="cd14728">
    <property type="entry name" value="Ere-like"/>
    <property type="match status" value="1"/>
</dbReference>
<dbReference type="InterPro" id="IPR007815">
    <property type="entry name" value="Emycin_Estase"/>
</dbReference>